<feature type="transmembrane region" description="Helical" evidence="1">
    <location>
        <begin position="53"/>
        <end position="76"/>
    </location>
</feature>
<proteinExistence type="predicted"/>
<name>A0ABS4JEZ4_9BACL</name>
<sequence>MKNQITKSFKFTLQFILEAKLRNVMRKSIFKYILAILLIYLGVDQIYNFSNDMLVFTLYLVSFLILIGFVIMLSGIIQYQVLKSNSCNITFTEDHIIFNYNNQSEDQVYDWNLITRVQSSKNTYYIDFNKKYIKEVAILRKNRMSEEENNTFKEWITNKKKISVN</sequence>
<keyword evidence="3" id="KW-1185">Reference proteome</keyword>
<accession>A0ABS4JEZ4</accession>
<evidence type="ECO:0000313" key="2">
    <source>
        <dbReference type="EMBL" id="MBP1999645.1"/>
    </source>
</evidence>
<keyword evidence="1" id="KW-0812">Transmembrane</keyword>
<reference evidence="2 3" key="1">
    <citation type="submission" date="2021-03" db="EMBL/GenBank/DDBJ databases">
        <title>Genomic Encyclopedia of Type Strains, Phase IV (KMG-IV): sequencing the most valuable type-strain genomes for metagenomic binning, comparative biology and taxonomic classification.</title>
        <authorList>
            <person name="Goeker M."/>
        </authorList>
    </citation>
    <scope>NUCLEOTIDE SEQUENCE [LARGE SCALE GENOMIC DNA]</scope>
    <source>
        <strain evidence="2 3">DSM 26806</strain>
    </source>
</reference>
<evidence type="ECO:0000313" key="3">
    <source>
        <dbReference type="Proteomes" id="UP001519288"/>
    </source>
</evidence>
<comment type="caution">
    <text evidence="2">The sequence shown here is derived from an EMBL/GenBank/DDBJ whole genome shotgun (WGS) entry which is preliminary data.</text>
</comment>
<protein>
    <recommendedName>
        <fullName evidence="4">YcxB-like protein domain-containing protein</fullName>
    </recommendedName>
</protein>
<evidence type="ECO:0000256" key="1">
    <source>
        <dbReference type="SAM" id="Phobius"/>
    </source>
</evidence>
<feature type="transmembrane region" description="Helical" evidence="1">
    <location>
        <begin position="29"/>
        <end position="47"/>
    </location>
</feature>
<dbReference type="Proteomes" id="UP001519288">
    <property type="component" value="Unassembled WGS sequence"/>
</dbReference>
<dbReference type="RefSeq" id="WP_209859101.1">
    <property type="nucleotide sequence ID" value="NZ_JAGGLD010000001.1"/>
</dbReference>
<dbReference type="EMBL" id="JAGGLD010000001">
    <property type="protein sequence ID" value="MBP1999645.1"/>
    <property type="molecule type" value="Genomic_DNA"/>
</dbReference>
<gene>
    <name evidence="2" type="ORF">J2Z69_000664</name>
</gene>
<evidence type="ECO:0008006" key="4">
    <source>
        <dbReference type="Google" id="ProtNLM"/>
    </source>
</evidence>
<organism evidence="2 3">
    <name type="scientific">Paenibacillus shirakamiensis</name>
    <dbReference type="NCBI Taxonomy" id="1265935"/>
    <lineage>
        <taxon>Bacteria</taxon>
        <taxon>Bacillati</taxon>
        <taxon>Bacillota</taxon>
        <taxon>Bacilli</taxon>
        <taxon>Bacillales</taxon>
        <taxon>Paenibacillaceae</taxon>
        <taxon>Paenibacillus</taxon>
    </lineage>
</organism>
<keyword evidence="1" id="KW-0472">Membrane</keyword>
<keyword evidence="1" id="KW-1133">Transmembrane helix</keyword>